<gene>
    <name evidence="1" type="ORF">ACFFGE_02945</name>
</gene>
<keyword evidence="2" id="KW-1185">Reference proteome</keyword>
<evidence type="ECO:0000313" key="1">
    <source>
        <dbReference type="EMBL" id="MFC0632831.1"/>
    </source>
</evidence>
<comment type="caution">
    <text evidence="1">The sequence shown here is derived from an EMBL/GenBank/DDBJ whole genome shotgun (WGS) entry which is preliminary data.</text>
</comment>
<dbReference type="PANTHER" id="PTHR32309:SF13">
    <property type="entry name" value="FERRIC ENTEROBACTIN TRANSPORT PROTEIN FEPE"/>
    <property type="match status" value="1"/>
</dbReference>
<accession>A0ABV6R038</accession>
<dbReference type="EMBL" id="JBHLSW010000003">
    <property type="protein sequence ID" value="MFC0632831.1"/>
    <property type="molecule type" value="Genomic_DNA"/>
</dbReference>
<dbReference type="PANTHER" id="PTHR32309">
    <property type="entry name" value="TYROSINE-PROTEIN KINASE"/>
    <property type="match status" value="1"/>
</dbReference>
<dbReference type="InterPro" id="IPR027417">
    <property type="entry name" value="P-loop_NTPase"/>
</dbReference>
<reference evidence="1 2" key="1">
    <citation type="submission" date="2024-09" db="EMBL/GenBank/DDBJ databases">
        <authorList>
            <person name="Sun Q."/>
            <person name="Mori K."/>
        </authorList>
    </citation>
    <scope>NUCLEOTIDE SEQUENCE [LARGE SCALE GENOMIC DNA]</scope>
    <source>
        <strain evidence="1 2">NCAIM B.02621</strain>
    </source>
</reference>
<protein>
    <submittedName>
        <fullName evidence="1">HfsB</fullName>
    </submittedName>
</protein>
<dbReference type="Proteomes" id="UP001589906">
    <property type="component" value="Unassembled WGS sequence"/>
</dbReference>
<sequence>MVDLTSEMAALWAALGPAPARRGRVIQFVSATSGEGVSTVTREFSRLAAVRARRPVWLVDADLAQPSQMEAVGAEPERFGRLGQPAAATPDGSTFFSVHPPVKTRDGREVPPGRLFSARSALGGRLWITCFRAEALRSGQRIETSAEPAYWDAMRRHAETVVIDAPAADRSDVAVTLAPLVDLNVLVIAAESTPAAQAAALRDLIESAGGRIAGVVMNRFAYEPPKLLRGLAR</sequence>
<dbReference type="Gene3D" id="3.40.50.300">
    <property type="entry name" value="P-loop containing nucleotide triphosphate hydrolases"/>
    <property type="match status" value="1"/>
</dbReference>
<dbReference type="RefSeq" id="WP_376834131.1">
    <property type="nucleotide sequence ID" value="NZ_JBHLSW010000003.1"/>
</dbReference>
<organism evidence="1 2">
    <name type="scientific">Brevundimonas balnearis</name>
    <dbReference type="NCBI Taxonomy" id="1572858"/>
    <lineage>
        <taxon>Bacteria</taxon>
        <taxon>Pseudomonadati</taxon>
        <taxon>Pseudomonadota</taxon>
        <taxon>Alphaproteobacteria</taxon>
        <taxon>Caulobacterales</taxon>
        <taxon>Caulobacteraceae</taxon>
        <taxon>Brevundimonas</taxon>
    </lineage>
</organism>
<dbReference type="SUPFAM" id="SSF52540">
    <property type="entry name" value="P-loop containing nucleoside triphosphate hydrolases"/>
    <property type="match status" value="1"/>
</dbReference>
<name>A0ABV6R038_9CAUL</name>
<evidence type="ECO:0000313" key="2">
    <source>
        <dbReference type="Proteomes" id="UP001589906"/>
    </source>
</evidence>
<proteinExistence type="predicted"/>
<dbReference type="InterPro" id="IPR050445">
    <property type="entry name" value="Bact_polysacc_biosynth/exp"/>
</dbReference>